<name>A0AAJ5W630_9MICO</name>
<dbReference type="Proteomes" id="UP001213972">
    <property type="component" value="Chromosome"/>
</dbReference>
<dbReference type="InterPro" id="IPR012467">
    <property type="entry name" value="DUF1684"/>
</dbReference>
<dbReference type="EMBL" id="CP119321">
    <property type="protein sequence ID" value="WEK14910.1"/>
    <property type="molecule type" value="Genomic_DNA"/>
</dbReference>
<evidence type="ECO:0000313" key="2">
    <source>
        <dbReference type="Proteomes" id="UP001213972"/>
    </source>
</evidence>
<gene>
    <name evidence="1" type="ORF">P0Y48_06890</name>
</gene>
<accession>A0AAJ5W630</accession>
<evidence type="ECO:0000313" key="1">
    <source>
        <dbReference type="EMBL" id="WEK14910.1"/>
    </source>
</evidence>
<sequence>MDDQHGDDRAWRENRDAAVWGAFGIASLAATHWLDGTPRTFDGLPGHWHAADGAAIGDLEGGTITLRPGEELHRGDLLLRGFARDGMIAVRALHPRAAAERGISTIDRFPYDPDAVLRGVYQPTPAGAVTTVSVDGHRSTAVRDGILAFEWEGALVSLAVDRMDDGSLFAVFADATSGAESHYFRQLRTAPPDADGTVVVDLNRATLPPCAFSDHYVCVLPAPSNRLGVPVRAGEALVR</sequence>
<dbReference type="Pfam" id="PF07920">
    <property type="entry name" value="DUF1684"/>
    <property type="match status" value="1"/>
</dbReference>
<dbReference type="PANTHER" id="PTHR41913">
    <property type="entry name" value="DUF1684 DOMAIN-CONTAINING PROTEIN"/>
    <property type="match status" value="1"/>
</dbReference>
<organism evidence="1 2">
    <name type="scientific">Candidatus Microbacterium phytovorans</name>
    <dbReference type="NCBI Taxonomy" id="3121374"/>
    <lineage>
        <taxon>Bacteria</taxon>
        <taxon>Bacillati</taxon>
        <taxon>Actinomycetota</taxon>
        <taxon>Actinomycetes</taxon>
        <taxon>Micrococcales</taxon>
        <taxon>Microbacteriaceae</taxon>
        <taxon>Microbacterium</taxon>
    </lineage>
</organism>
<dbReference type="AlphaFoldDB" id="A0AAJ5W630"/>
<reference evidence="1" key="1">
    <citation type="submission" date="2023-03" db="EMBL/GenBank/DDBJ databases">
        <title>Andean soil-derived lignocellulolytic bacterial consortium as a source of novel taxa and putative plastic-active enzymes.</title>
        <authorList>
            <person name="Diaz-Garcia L."/>
            <person name="Chuvochina M."/>
            <person name="Feuerriegel G."/>
            <person name="Bunk B."/>
            <person name="Sproer C."/>
            <person name="Streit W.R."/>
            <person name="Rodriguez L.M."/>
            <person name="Overmann J."/>
            <person name="Jimenez D.J."/>
        </authorList>
    </citation>
    <scope>NUCLEOTIDE SEQUENCE</scope>
    <source>
        <strain evidence="1">MAG 4610</strain>
    </source>
</reference>
<proteinExistence type="predicted"/>
<dbReference type="PANTHER" id="PTHR41913:SF1">
    <property type="entry name" value="DUF1684 DOMAIN-CONTAINING PROTEIN"/>
    <property type="match status" value="1"/>
</dbReference>
<protein>
    <submittedName>
        <fullName evidence="1">DUF1684 domain-containing protein</fullName>
    </submittedName>
</protein>